<feature type="compositionally biased region" description="Low complexity" evidence="1">
    <location>
        <begin position="137"/>
        <end position="159"/>
    </location>
</feature>
<dbReference type="EMBL" id="JAWZYT010000317">
    <property type="protein sequence ID" value="KAK4324884.1"/>
    <property type="molecule type" value="Genomic_DNA"/>
</dbReference>
<dbReference type="GO" id="GO:0003676">
    <property type="term" value="F:nucleic acid binding"/>
    <property type="evidence" value="ECO:0007669"/>
    <property type="project" value="InterPro"/>
</dbReference>
<dbReference type="InterPro" id="IPR036397">
    <property type="entry name" value="RNaseH_sf"/>
</dbReference>
<dbReference type="Gene3D" id="3.30.420.10">
    <property type="entry name" value="Ribonuclease H-like superfamily/Ribonuclease H"/>
    <property type="match status" value="1"/>
</dbReference>
<name>A0AAE1QE57_9EUCA</name>
<dbReference type="Proteomes" id="UP001292094">
    <property type="component" value="Unassembled WGS sequence"/>
</dbReference>
<evidence type="ECO:0000313" key="3">
    <source>
        <dbReference type="Proteomes" id="UP001292094"/>
    </source>
</evidence>
<reference evidence="2" key="1">
    <citation type="submission" date="2023-11" db="EMBL/GenBank/DDBJ databases">
        <title>Genome assemblies of two species of porcelain crab, Petrolisthes cinctipes and Petrolisthes manimaculis (Anomura: Porcellanidae).</title>
        <authorList>
            <person name="Angst P."/>
        </authorList>
    </citation>
    <scope>NUCLEOTIDE SEQUENCE</scope>
    <source>
        <strain evidence="2">PB745_02</strain>
        <tissue evidence="2">Gill</tissue>
    </source>
</reference>
<sequence length="208" mass="22734">MADNDSQDWPTGIKFVQFQKNSALHSGIKRSPYSAMFGCETRVGLTTSSLPMEVIARMETEEDLLAVTPIRPDSNNDNSLSQTDGVPNQIQATSDETPTHDVTEDVLLPVEYGSTSTQYTGDNVTSQPMTAKILDLPTGPSSPTATPSAYNVESPVSSGESEEHVTSLSPSPSDSTVSSVAERIKVIKRRRLIHIWIPKYVVRKREKP</sequence>
<feature type="region of interest" description="Disordered" evidence="1">
    <location>
        <begin position="72"/>
        <end position="100"/>
    </location>
</feature>
<evidence type="ECO:0000313" key="2">
    <source>
        <dbReference type="EMBL" id="KAK4324884.1"/>
    </source>
</evidence>
<protein>
    <submittedName>
        <fullName evidence="2">Uncharacterized protein</fullName>
    </submittedName>
</protein>
<feature type="region of interest" description="Disordered" evidence="1">
    <location>
        <begin position="135"/>
        <end position="179"/>
    </location>
</feature>
<organism evidence="2 3">
    <name type="scientific">Petrolisthes manimaculis</name>
    <dbReference type="NCBI Taxonomy" id="1843537"/>
    <lineage>
        <taxon>Eukaryota</taxon>
        <taxon>Metazoa</taxon>
        <taxon>Ecdysozoa</taxon>
        <taxon>Arthropoda</taxon>
        <taxon>Crustacea</taxon>
        <taxon>Multicrustacea</taxon>
        <taxon>Malacostraca</taxon>
        <taxon>Eumalacostraca</taxon>
        <taxon>Eucarida</taxon>
        <taxon>Decapoda</taxon>
        <taxon>Pleocyemata</taxon>
        <taxon>Anomura</taxon>
        <taxon>Galatheoidea</taxon>
        <taxon>Porcellanidae</taxon>
        <taxon>Petrolisthes</taxon>
    </lineage>
</organism>
<gene>
    <name evidence="2" type="ORF">Pmani_004534</name>
</gene>
<feature type="compositionally biased region" description="Low complexity" evidence="1">
    <location>
        <begin position="166"/>
        <end position="179"/>
    </location>
</feature>
<accession>A0AAE1QE57</accession>
<proteinExistence type="predicted"/>
<comment type="caution">
    <text evidence="2">The sequence shown here is derived from an EMBL/GenBank/DDBJ whole genome shotgun (WGS) entry which is preliminary data.</text>
</comment>
<dbReference type="AlphaFoldDB" id="A0AAE1QE57"/>
<keyword evidence="3" id="KW-1185">Reference proteome</keyword>
<evidence type="ECO:0000256" key="1">
    <source>
        <dbReference type="SAM" id="MobiDB-lite"/>
    </source>
</evidence>
<feature type="compositionally biased region" description="Polar residues" evidence="1">
    <location>
        <begin position="73"/>
        <end position="96"/>
    </location>
</feature>